<evidence type="ECO:0000259" key="6">
    <source>
        <dbReference type="Pfam" id="PF08281"/>
    </source>
</evidence>
<evidence type="ECO:0000313" key="7">
    <source>
        <dbReference type="EMBL" id="MBL0740178.1"/>
    </source>
</evidence>
<dbReference type="Gene3D" id="1.10.10.10">
    <property type="entry name" value="Winged helix-like DNA-binding domain superfamily/Winged helix DNA-binding domain"/>
    <property type="match status" value="1"/>
</dbReference>
<gene>
    <name evidence="7" type="ORF">JI741_03055</name>
</gene>
<dbReference type="Pfam" id="PF04542">
    <property type="entry name" value="Sigma70_r2"/>
    <property type="match status" value="1"/>
</dbReference>
<dbReference type="Pfam" id="PF08281">
    <property type="entry name" value="Sigma70_r4_2"/>
    <property type="match status" value="1"/>
</dbReference>
<dbReference type="InterPro" id="IPR013325">
    <property type="entry name" value="RNA_pol_sigma_r2"/>
</dbReference>
<dbReference type="InterPro" id="IPR007627">
    <property type="entry name" value="RNA_pol_sigma70_r2"/>
</dbReference>
<dbReference type="SUPFAM" id="SSF88659">
    <property type="entry name" value="Sigma3 and sigma4 domains of RNA polymerase sigma factors"/>
    <property type="match status" value="1"/>
</dbReference>
<reference evidence="7 8" key="1">
    <citation type="submission" date="2021-01" db="EMBL/GenBank/DDBJ databases">
        <title>Chryseolinea sp. Jin1 Genome sequencing and assembly.</title>
        <authorList>
            <person name="Kim I."/>
        </authorList>
    </citation>
    <scope>NUCLEOTIDE SEQUENCE [LARGE SCALE GENOMIC DNA]</scope>
    <source>
        <strain evidence="7 8">Jin1</strain>
    </source>
</reference>
<dbReference type="InterPro" id="IPR014327">
    <property type="entry name" value="RNA_pol_sigma70_bacteroid"/>
</dbReference>
<keyword evidence="2" id="KW-0805">Transcription regulation</keyword>
<comment type="similarity">
    <text evidence="1">Belongs to the sigma-70 factor family. ECF subfamily.</text>
</comment>
<dbReference type="PANTHER" id="PTHR43133:SF46">
    <property type="entry name" value="RNA POLYMERASE SIGMA-70 FACTOR ECF SUBFAMILY"/>
    <property type="match status" value="1"/>
</dbReference>
<evidence type="ECO:0000259" key="5">
    <source>
        <dbReference type="Pfam" id="PF04542"/>
    </source>
</evidence>
<dbReference type="NCBIfam" id="TIGR02985">
    <property type="entry name" value="Sig70_bacteroi1"/>
    <property type="match status" value="1"/>
</dbReference>
<evidence type="ECO:0000256" key="2">
    <source>
        <dbReference type="ARBA" id="ARBA00023015"/>
    </source>
</evidence>
<feature type="domain" description="RNA polymerase sigma factor 70 region 4 type 2" evidence="6">
    <location>
        <begin position="126"/>
        <end position="178"/>
    </location>
</feature>
<dbReference type="InterPro" id="IPR014284">
    <property type="entry name" value="RNA_pol_sigma-70_dom"/>
</dbReference>
<evidence type="ECO:0000256" key="4">
    <source>
        <dbReference type="ARBA" id="ARBA00023163"/>
    </source>
</evidence>
<protein>
    <submittedName>
        <fullName evidence="7">RNA polymerase sigma-70 factor</fullName>
    </submittedName>
</protein>
<dbReference type="RefSeq" id="WP_202007254.1">
    <property type="nucleotide sequence ID" value="NZ_JAERRB010000001.1"/>
</dbReference>
<dbReference type="InterPro" id="IPR039425">
    <property type="entry name" value="RNA_pol_sigma-70-like"/>
</dbReference>
<dbReference type="InterPro" id="IPR013324">
    <property type="entry name" value="RNA_pol_sigma_r3/r4-like"/>
</dbReference>
<dbReference type="InterPro" id="IPR036388">
    <property type="entry name" value="WH-like_DNA-bd_sf"/>
</dbReference>
<dbReference type="Gene3D" id="1.10.1740.10">
    <property type="match status" value="1"/>
</dbReference>
<dbReference type="NCBIfam" id="TIGR02937">
    <property type="entry name" value="sigma70-ECF"/>
    <property type="match status" value="1"/>
</dbReference>
<name>A0ABS1KL39_9BACT</name>
<evidence type="ECO:0000313" key="8">
    <source>
        <dbReference type="Proteomes" id="UP000613030"/>
    </source>
</evidence>
<dbReference type="EMBL" id="JAERRB010000001">
    <property type="protein sequence ID" value="MBL0740178.1"/>
    <property type="molecule type" value="Genomic_DNA"/>
</dbReference>
<evidence type="ECO:0000256" key="3">
    <source>
        <dbReference type="ARBA" id="ARBA00023082"/>
    </source>
</evidence>
<keyword evidence="4" id="KW-0804">Transcription</keyword>
<evidence type="ECO:0000256" key="1">
    <source>
        <dbReference type="ARBA" id="ARBA00010641"/>
    </source>
</evidence>
<sequence>MNYSAHQERFQMSDEALFEMLREDHAWALKEIFERHNLRLFRMAAGVLNDDDQAKDLVQDVFVDLWNRRHTSNVQILSHYLSRAIKFQVLKQLRNGKLQEHHLKLAQKVQFANQTEELLNFQELEEQLQKAIAVLPTRCKEVFFLSRYQNLSHKEISTRLKISPKTVEAQIGKALTFLRSKLEGIVLMVAMLFL</sequence>
<dbReference type="Proteomes" id="UP000613030">
    <property type="component" value="Unassembled WGS sequence"/>
</dbReference>
<dbReference type="PANTHER" id="PTHR43133">
    <property type="entry name" value="RNA POLYMERASE ECF-TYPE SIGMA FACTO"/>
    <property type="match status" value="1"/>
</dbReference>
<dbReference type="SUPFAM" id="SSF88946">
    <property type="entry name" value="Sigma2 domain of RNA polymerase sigma factors"/>
    <property type="match status" value="1"/>
</dbReference>
<comment type="caution">
    <text evidence="7">The sequence shown here is derived from an EMBL/GenBank/DDBJ whole genome shotgun (WGS) entry which is preliminary data.</text>
</comment>
<keyword evidence="3" id="KW-0731">Sigma factor</keyword>
<keyword evidence="8" id="KW-1185">Reference proteome</keyword>
<proteinExistence type="inferred from homology"/>
<organism evidence="7 8">
    <name type="scientific">Chryseolinea lacunae</name>
    <dbReference type="NCBI Taxonomy" id="2801331"/>
    <lineage>
        <taxon>Bacteria</taxon>
        <taxon>Pseudomonadati</taxon>
        <taxon>Bacteroidota</taxon>
        <taxon>Cytophagia</taxon>
        <taxon>Cytophagales</taxon>
        <taxon>Fulvivirgaceae</taxon>
        <taxon>Chryseolinea</taxon>
    </lineage>
</organism>
<accession>A0ABS1KL39</accession>
<feature type="domain" description="RNA polymerase sigma-70 region 2" evidence="5">
    <location>
        <begin position="33"/>
        <end position="95"/>
    </location>
</feature>
<dbReference type="InterPro" id="IPR013249">
    <property type="entry name" value="RNA_pol_sigma70_r4_t2"/>
</dbReference>